<name>A0A653L550_AERVE</name>
<accession>A0A653L550</accession>
<evidence type="ECO:0000313" key="3">
    <source>
        <dbReference type="Proteomes" id="UP000439123"/>
    </source>
</evidence>
<dbReference type="AlphaFoldDB" id="A0A653L550"/>
<evidence type="ECO:0000313" key="2">
    <source>
        <dbReference type="EMBL" id="VXA86393.1"/>
    </source>
</evidence>
<organism evidence="2 3">
    <name type="scientific">Aeromonas veronii</name>
    <dbReference type="NCBI Taxonomy" id="654"/>
    <lineage>
        <taxon>Bacteria</taxon>
        <taxon>Pseudomonadati</taxon>
        <taxon>Pseudomonadota</taxon>
        <taxon>Gammaproteobacteria</taxon>
        <taxon>Aeromonadales</taxon>
        <taxon>Aeromonadaceae</taxon>
        <taxon>Aeromonas</taxon>
    </lineage>
</organism>
<evidence type="ECO:0000256" key="1">
    <source>
        <dbReference type="SAM" id="MobiDB-lite"/>
    </source>
</evidence>
<sequence>MSQASLSIIRFLSNGVAVMSSGAFKRTVVLHAGSLTKMKLSPKEKEGRCRKRTVSNAVTA</sequence>
<feature type="region of interest" description="Disordered" evidence="1">
    <location>
        <begin position="41"/>
        <end position="60"/>
    </location>
</feature>
<reference evidence="2 3" key="1">
    <citation type="submission" date="2019-10" db="EMBL/GenBank/DDBJ databases">
        <authorList>
            <person name="Karimi E."/>
        </authorList>
    </citation>
    <scope>NUCLEOTIDE SEQUENCE [LARGE SCALE GENOMIC DNA]</scope>
    <source>
        <strain evidence="2">Aeromonas sp. 8C</strain>
    </source>
</reference>
<protein>
    <submittedName>
        <fullName evidence="2">Uncharacterized protein</fullName>
    </submittedName>
</protein>
<gene>
    <name evidence="2" type="ORF">AERO8C_200052</name>
</gene>
<dbReference type="Proteomes" id="UP000439123">
    <property type="component" value="Unassembled WGS sequence"/>
</dbReference>
<proteinExistence type="predicted"/>
<dbReference type="EMBL" id="CABWLC010000013">
    <property type="protein sequence ID" value="VXA86393.1"/>
    <property type="molecule type" value="Genomic_DNA"/>
</dbReference>